<evidence type="ECO:0000256" key="9">
    <source>
        <dbReference type="ARBA" id="ARBA00059620"/>
    </source>
</evidence>
<protein>
    <recommendedName>
        <fullName evidence="10">Short-chain dehydrogenase/reductase 3</fullName>
    </recommendedName>
    <alternativeName>
        <fullName evidence="11">Retinal short-chain dehydrogenase/reductase 1</fullName>
    </alternativeName>
</protein>
<organism evidence="13 16">
    <name type="scientific">Loxostege sticticalis</name>
    <name type="common">Beet webworm moth</name>
    <dbReference type="NCBI Taxonomy" id="481309"/>
    <lineage>
        <taxon>Eukaryota</taxon>
        <taxon>Metazoa</taxon>
        <taxon>Ecdysozoa</taxon>
        <taxon>Arthropoda</taxon>
        <taxon>Hexapoda</taxon>
        <taxon>Insecta</taxon>
        <taxon>Pterygota</taxon>
        <taxon>Neoptera</taxon>
        <taxon>Endopterygota</taxon>
        <taxon>Lepidoptera</taxon>
        <taxon>Glossata</taxon>
        <taxon>Ditrysia</taxon>
        <taxon>Pyraloidea</taxon>
        <taxon>Crambidae</taxon>
        <taxon>Pyraustinae</taxon>
        <taxon>Loxostege</taxon>
    </lineage>
</organism>
<dbReference type="EMBL" id="JBEDNZ010000002">
    <property type="protein sequence ID" value="KAL0850800.1"/>
    <property type="molecule type" value="Genomic_DNA"/>
</dbReference>
<dbReference type="Proteomes" id="UP001549920">
    <property type="component" value="Unassembled WGS sequence"/>
</dbReference>
<dbReference type="PANTHER" id="PTHR24322:SF736">
    <property type="entry name" value="RETINOL DEHYDROGENASE 10"/>
    <property type="match status" value="1"/>
</dbReference>
<keyword evidence="3" id="KW-0812">Transmembrane</keyword>
<evidence type="ECO:0000256" key="6">
    <source>
        <dbReference type="ARBA" id="ARBA00023002"/>
    </source>
</evidence>
<dbReference type="PANTHER" id="PTHR24322">
    <property type="entry name" value="PKSB"/>
    <property type="match status" value="1"/>
</dbReference>
<evidence type="ECO:0000256" key="10">
    <source>
        <dbReference type="ARBA" id="ARBA00068717"/>
    </source>
</evidence>
<reference evidence="15 16" key="1">
    <citation type="submission" date="2024-06" db="EMBL/GenBank/DDBJ databases">
        <title>A chromosome-level genome assembly of beet webworm, Loxostege sticticalis.</title>
        <authorList>
            <person name="Zhang Y."/>
        </authorList>
    </citation>
    <scope>NUCLEOTIDE SEQUENCE [LARGE SCALE GENOMIC DNA]</scope>
    <source>
        <strain evidence="14">AQ026</strain>
        <strain evidence="13">AQ028</strain>
        <tissue evidence="13">Male pupae</tissue>
        <tissue evidence="14">Whole body</tissue>
    </source>
</reference>
<evidence type="ECO:0000313" key="16">
    <source>
        <dbReference type="Proteomes" id="UP001549921"/>
    </source>
</evidence>
<evidence type="ECO:0000313" key="13">
    <source>
        <dbReference type="EMBL" id="KAL0850800.1"/>
    </source>
</evidence>
<comment type="subcellular location">
    <subcellularLocation>
        <location evidence="1">Membrane</location>
        <topology evidence="1">Multi-pass membrane protein</topology>
    </subcellularLocation>
</comment>
<comment type="similarity">
    <text evidence="2 12">Belongs to the short-chain dehydrogenases/reductases (SDR) family.</text>
</comment>
<keyword evidence="15" id="KW-1185">Reference proteome</keyword>
<comment type="caution">
    <text evidence="13">The sequence shown here is derived from an EMBL/GenBank/DDBJ whole genome shotgun (WGS) entry which is preliminary data.</text>
</comment>
<dbReference type="InterPro" id="IPR002347">
    <property type="entry name" value="SDR_fam"/>
</dbReference>
<dbReference type="Gene3D" id="3.40.50.720">
    <property type="entry name" value="NAD(P)-binding Rossmann-like Domain"/>
    <property type="match status" value="1"/>
</dbReference>
<evidence type="ECO:0000256" key="2">
    <source>
        <dbReference type="ARBA" id="ARBA00006484"/>
    </source>
</evidence>
<dbReference type="Pfam" id="PF00106">
    <property type="entry name" value="adh_short"/>
    <property type="match status" value="1"/>
</dbReference>
<evidence type="ECO:0000256" key="4">
    <source>
        <dbReference type="ARBA" id="ARBA00022857"/>
    </source>
</evidence>
<evidence type="ECO:0000256" key="5">
    <source>
        <dbReference type="ARBA" id="ARBA00022989"/>
    </source>
</evidence>
<name>A0ABD0TN79_LOXSC</name>
<dbReference type="PRINTS" id="PR00081">
    <property type="entry name" value="GDHRDH"/>
</dbReference>
<comment type="function">
    <text evidence="9">Catalyzes the reduction of all-trans-retinal to all-trans-retinol in the presence of NADPH.</text>
</comment>
<dbReference type="InterPro" id="IPR036291">
    <property type="entry name" value="NAD(P)-bd_dom_sf"/>
</dbReference>
<dbReference type="GO" id="GO:0052650">
    <property type="term" value="F:all-trans-retinol dehydrogenase (NADP+) activity"/>
    <property type="evidence" value="ECO:0007669"/>
    <property type="project" value="UniProtKB-ARBA"/>
</dbReference>
<dbReference type="CDD" id="cd05339">
    <property type="entry name" value="17beta-HSDXI-like_SDR_c"/>
    <property type="match status" value="1"/>
</dbReference>
<keyword evidence="4" id="KW-0521">NADP</keyword>
<evidence type="ECO:0000313" key="15">
    <source>
        <dbReference type="Proteomes" id="UP001549920"/>
    </source>
</evidence>
<evidence type="ECO:0000256" key="3">
    <source>
        <dbReference type="ARBA" id="ARBA00022692"/>
    </source>
</evidence>
<dbReference type="SUPFAM" id="SSF51735">
    <property type="entry name" value="NAD(P)-binding Rossmann-fold domains"/>
    <property type="match status" value="1"/>
</dbReference>
<keyword evidence="8" id="KW-0472">Membrane</keyword>
<gene>
    <name evidence="14" type="ORF">ABMA27_006477</name>
    <name evidence="13" type="ORF">ABMA28_006728</name>
</gene>
<evidence type="ECO:0000313" key="14">
    <source>
        <dbReference type="EMBL" id="KAL0901165.1"/>
    </source>
</evidence>
<evidence type="ECO:0000256" key="1">
    <source>
        <dbReference type="ARBA" id="ARBA00004141"/>
    </source>
</evidence>
<keyword evidence="5" id="KW-1133">Transmembrane helix</keyword>
<keyword evidence="7" id="KW-0443">Lipid metabolism</keyword>
<dbReference type="InterPro" id="IPR020904">
    <property type="entry name" value="Sc_DH/Rdtase_CS"/>
</dbReference>
<keyword evidence="6" id="KW-0560">Oxidoreductase</keyword>
<dbReference type="Proteomes" id="UP001549921">
    <property type="component" value="Unassembled WGS sequence"/>
</dbReference>
<dbReference type="AlphaFoldDB" id="A0ABD0TN79"/>
<evidence type="ECO:0000256" key="11">
    <source>
        <dbReference type="ARBA" id="ARBA00082544"/>
    </source>
</evidence>
<evidence type="ECO:0000256" key="7">
    <source>
        <dbReference type="ARBA" id="ARBA00023098"/>
    </source>
</evidence>
<dbReference type="PROSITE" id="PS00061">
    <property type="entry name" value="ADH_SHORT"/>
    <property type="match status" value="1"/>
</dbReference>
<dbReference type="GO" id="GO:0016020">
    <property type="term" value="C:membrane"/>
    <property type="evidence" value="ECO:0007669"/>
    <property type="project" value="UniProtKB-SubCell"/>
</dbReference>
<evidence type="ECO:0000256" key="12">
    <source>
        <dbReference type="RuleBase" id="RU000363"/>
    </source>
</evidence>
<sequence length="309" mass="34772">MSEEPLVIVAARVVFEFIWTLLLMNYETIKAIYLWLIPPEPKDVSEDIILITGAGHGMGREVALRFGRLGSTVVCVDVNAANNEETANMIKKEKGKAFHYVCDVTNREAVFKLAEKIQREVGDVTILHNNAGIMPCKPLLRHSEKEIRAIYDINVLGVLWTIQAFLPSMLENNKGHLVVMSSMAGLMGLRNIVPYCGSKFAVKGIMEAIAMELHEDKSRPSSGIKFTTIYPTMVNTGLCHNPKYRFQLFKMVDKEFASDLIVDAIRRELTEITIPTDLYYANRFLFRILPYKAGLAMNDFVGTGLDPHD</sequence>
<dbReference type="PRINTS" id="PR00080">
    <property type="entry name" value="SDRFAMILY"/>
</dbReference>
<accession>A0ABD0TN79</accession>
<evidence type="ECO:0000256" key="8">
    <source>
        <dbReference type="ARBA" id="ARBA00023136"/>
    </source>
</evidence>
<proteinExistence type="inferred from homology"/>
<dbReference type="EMBL" id="JBEUOH010000002">
    <property type="protein sequence ID" value="KAL0901165.1"/>
    <property type="molecule type" value="Genomic_DNA"/>
</dbReference>
<dbReference type="FunFam" id="3.40.50.720:FF:000131">
    <property type="entry name" value="Short-chain dehydrogenase/reductase 3"/>
    <property type="match status" value="1"/>
</dbReference>